<dbReference type="GO" id="GO:0005886">
    <property type="term" value="C:plasma membrane"/>
    <property type="evidence" value="ECO:0007669"/>
    <property type="project" value="UniProtKB-SubCell"/>
</dbReference>
<dbReference type="InterPro" id="IPR004869">
    <property type="entry name" value="MMPL_dom"/>
</dbReference>
<dbReference type="InterPro" id="IPR000731">
    <property type="entry name" value="SSD"/>
</dbReference>
<evidence type="ECO:0000256" key="4">
    <source>
        <dbReference type="ARBA" id="ARBA00022989"/>
    </source>
</evidence>
<evidence type="ECO:0000256" key="5">
    <source>
        <dbReference type="ARBA" id="ARBA00023136"/>
    </source>
</evidence>
<feature type="domain" description="SSD" evidence="7">
    <location>
        <begin position="261"/>
        <end position="386"/>
    </location>
</feature>
<feature type="transmembrane region" description="Helical" evidence="6">
    <location>
        <begin position="617"/>
        <end position="635"/>
    </location>
</feature>
<feature type="transmembrane region" description="Helical" evidence="6">
    <location>
        <begin position="329"/>
        <end position="354"/>
    </location>
</feature>
<protein>
    <submittedName>
        <fullName evidence="8">RND transporter</fullName>
    </submittedName>
</protein>
<evidence type="ECO:0000256" key="1">
    <source>
        <dbReference type="ARBA" id="ARBA00004651"/>
    </source>
</evidence>
<keyword evidence="2" id="KW-1003">Cell membrane</keyword>
<organism evidence="8 9">
    <name type="scientific">Aliidiomarina shirensis</name>
    <dbReference type="NCBI Taxonomy" id="1048642"/>
    <lineage>
        <taxon>Bacteria</taxon>
        <taxon>Pseudomonadati</taxon>
        <taxon>Pseudomonadota</taxon>
        <taxon>Gammaproteobacteria</taxon>
        <taxon>Alteromonadales</taxon>
        <taxon>Idiomarinaceae</taxon>
        <taxon>Aliidiomarina</taxon>
    </lineage>
</organism>
<comment type="caution">
    <text evidence="8">The sequence shown here is derived from an EMBL/GenBank/DDBJ whole genome shotgun (WGS) entry which is preliminary data.</text>
</comment>
<feature type="transmembrane region" description="Helical" evidence="6">
    <location>
        <begin position="716"/>
        <end position="736"/>
    </location>
</feature>
<dbReference type="OrthoDB" id="5963930at2"/>
<dbReference type="AlphaFoldDB" id="A0A432WYH6"/>
<proteinExistence type="predicted"/>
<dbReference type="PANTHER" id="PTHR33406:SF10">
    <property type="entry name" value="SSD DOMAIN-CONTAINING PROTEIN"/>
    <property type="match status" value="1"/>
</dbReference>
<feature type="transmembrane region" description="Helical" evidence="6">
    <location>
        <begin position="668"/>
        <end position="689"/>
    </location>
</feature>
<comment type="subcellular location">
    <subcellularLocation>
        <location evidence="1">Cell membrane</location>
        <topology evidence="1">Multi-pass membrane protein</topology>
    </subcellularLocation>
</comment>
<reference evidence="9" key="1">
    <citation type="journal article" date="2018" name="Front. Microbiol.">
        <title>Genome-Based Analysis Reveals the Taxonomy and Diversity of the Family Idiomarinaceae.</title>
        <authorList>
            <person name="Liu Y."/>
            <person name="Lai Q."/>
            <person name="Shao Z."/>
        </authorList>
    </citation>
    <scope>NUCLEOTIDE SEQUENCE [LARGE SCALE GENOMIC DNA]</scope>
    <source>
        <strain evidence="9">AIS</strain>
    </source>
</reference>
<dbReference type="InterPro" id="IPR050545">
    <property type="entry name" value="Mycobact_MmpL"/>
</dbReference>
<keyword evidence="3 6" id="KW-0812">Transmembrane</keyword>
<evidence type="ECO:0000256" key="6">
    <source>
        <dbReference type="SAM" id="Phobius"/>
    </source>
</evidence>
<evidence type="ECO:0000313" key="9">
    <source>
        <dbReference type="Proteomes" id="UP000286934"/>
    </source>
</evidence>
<keyword evidence="5 6" id="KW-0472">Membrane</keyword>
<feature type="transmembrane region" description="Helical" evidence="6">
    <location>
        <begin position="642"/>
        <end position="662"/>
    </location>
</feature>
<feature type="transmembrane region" description="Helical" evidence="6">
    <location>
        <begin position="285"/>
        <end position="309"/>
    </location>
</feature>
<accession>A0A432WYH6</accession>
<dbReference type="Proteomes" id="UP000286934">
    <property type="component" value="Unassembled WGS sequence"/>
</dbReference>
<dbReference type="Pfam" id="PF03176">
    <property type="entry name" value="MMPL"/>
    <property type="match status" value="2"/>
</dbReference>
<gene>
    <name evidence="8" type="ORF">CWE13_01930</name>
</gene>
<feature type="transmembrane region" description="Helical" evidence="6">
    <location>
        <begin position="228"/>
        <end position="250"/>
    </location>
</feature>
<evidence type="ECO:0000256" key="3">
    <source>
        <dbReference type="ARBA" id="ARBA00022692"/>
    </source>
</evidence>
<dbReference type="SUPFAM" id="SSF82866">
    <property type="entry name" value="Multidrug efflux transporter AcrB transmembrane domain"/>
    <property type="match status" value="2"/>
</dbReference>
<feature type="transmembrane region" description="Helical" evidence="6">
    <location>
        <begin position="257"/>
        <end position="279"/>
    </location>
</feature>
<name>A0A432WYH6_9GAMM</name>
<keyword evidence="4 6" id="KW-1133">Transmembrane helix</keyword>
<dbReference type="Gene3D" id="1.20.1640.10">
    <property type="entry name" value="Multidrug efflux transporter AcrB transmembrane domain"/>
    <property type="match status" value="2"/>
</dbReference>
<evidence type="ECO:0000313" key="8">
    <source>
        <dbReference type="EMBL" id="RUO38844.1"/>
    </source>
</evidence>
<dbReference type="EMBL" id="PIPP01000001">
    <property type="protein sequence ID" value="RUO38844.1"/>
    <property type="molecule type" value="Genomic_DNA"/>
</dbReference>
<evidence type="ECO:0000256" key="2">
    <source>
        <dbReference type="ARBA" id="ARBA00022475"/>
    </source>
</evidence>
<evidence type="ECO:0000259" key="7">
    <source>
        <dbReference type="PROSITE" id="PS50156"/>
    </source>
</evidence>
<dbReference type="PROSITE" id="PS50156">
    <property type="entry name" value="SSD"/>
    <property type="match status" value="1"/>
</dbReference>
<dbReference type="PANTHER" id="PTHR33406">
    <property type="entry name" value="MEMBRANE PROTEIN MJ1562-RELATED"/>
    <property type="match status" value="1"/>
</dbReference>
<keyword evidence="9" id="KW-1185">Reference proteome</keyword>
<feature type="transmembrane region" description="Helical" evidence="6">
    <location>
        <begin position="742"/>
        <end position="768"/>
    </location>
</feature>
<sequence>MNAEAHGKASFAENMLFRYRMFWVLVFAALTAFLLYHAAQVRPDASLQKMIPANHEFVQNYFKYGDDLSAMGNAIRVSVETTEGDIFDPEYQDLLRQVTDEISFLNGVNRSGMRSIWTPNVRWSEVTEDGFVGGPVIPQNYDGTEESLAQLRQNILRSGTVGDLVANNFRSALIYVPLNEIDPETGEALDYHEFSQRLESEIRSQFESENINIQIVGFAKVVGDLIDGALLVGVFFIIAMVITFGMLFWYSRCVRSSAVVLLCSVIAVIWQLGIIKLIGSGINPYSMLVPFLVFAIGVSHGVQIINAVVANHADGASKLDASRLAFRGLYIAGLTALVSDAVGFTTLMVIDIAVIKELAIAASIGVAVIVLTNLGLLPILTSYLGVSKGGVAYMKKVQGEEHPMFQLFDRFTQRKWAIGAVSIAVIMSVWGIYQAQNLQIGDLDSGAPELRADSRYNLDNAFQVANYSASTDIFVVMAETAPGECIAYENLALIDRFQWHMENVPGVQAVRSIVYVSKLGMAGTNEGNLKWSSVNRDNFIINASISQAPSGLINNDCSMAPIIIYLNDHKADTLNRVADEVRNFSADYPTDSVNFLLAAGNSGIEAATNKVIDDAQFRMLVWVYGVVIVLCFITFRSIRTVLCIVLPLMFTTIMSQALMSMLGIGVKVATLPVIALGVGIGVDYGIYIYSKMREALNKGESLAESYLFALSKTGKAVGFTGLTLAIGVATWIWSPIKFQADMGLLLTFMFIWNMLGALILIPALACLFRVGPKSEPKSIA</sequence>
<feature type="transmembrane region" description="Helical" evidence="6">
    <location>
        <begin position="416"/>
        <end position="433"/>
    </location>
</feature>
<feature type="transmembrane region" description="Helical" evidence="6">
    <location>
        <begin position="360"/>
        <end position="386"/>
    </location>
</feature>